<keyword evidence="8" id="KW-1185">Reference proteome</keyword>
<feature type="domain" description="MADS-box" evidence="6">
    <location>
        <begin position="9"/>
        <end position="69"/>
    </location>
</feature>
<dbReference type="OrthoDB" id="1082350at2759"/>
<gene>
    <name evidence="7" type="ORF">Goklo_004496</name>
</gene>
<organism evidence="7 8">
    <name type="scientific">Gossypium klotzschianum</name>
    <dbReference type="NCBI Taxonomy" id="34286"/>
    <lineage>
        <taxon>Eukaryota</taxon>
        <taxon>Viridiplantae</taxon>
        <taxon>Streptophyta</taxon>
        <taxon>Embryophyta</taxon>
        <taxon>Tracheophyta</taxon>
        <taxon>Spermatophyta</taxon>
        <taxon>Magnoliopsida</taxon>
        <taxon>eudicotyledons</taxon>
        <taxon>Gunneridae</taxon>
        <taxon>Pentapetalae</taxon>
        <taxon>rosids</taxon>
        <taxon>malvids</taxon>
        <taxon>Malvales</taxon>
        <taxon>Malvaceae</taxon>
        <taxon>Malvoideae</taxon>
        <taxon>Gossypium</taxon>
    </lineage>
</organism>
<evidence type="ECO:0000256" key="3">
    <source>
        <dbReference type="ARBA" id="ARBA00023125"/>
    </source>
</evidence>
<dbReference type="PANTHER" id="PTHR11945">
    <property type="entry name" value="MADS BOX PROTEIN"/>
    <property type="match status" value="1"/>
</dbReference>
<dbReference type="GO" id="GO:0000981">
    <property type="term" value="F:DNA-binding transcription factor activity, RNA polymerase II-specific"/>
    <property type="evidence" value="ECO:0007669"/>
    <property type="project" value="TreeGrafter"/>
</dbReference>
<dbReference type="EMBL" id="JABFAB010000011">
    <property type="protein sequence ID" value="MBA0664511.1"/>
    <property type="molecule type" value="Genomic_DNA"/>
</dbReference>
<dbReference type="GO" id="GO:0046983">
    <property type="term" value="F:protein dimerization activity"/>
    <property type="evidence" value="ECO:0007669"/>
    <property type="project" value="InterPro"/>
</dbReference>
<dbReference type="AlphaFoldDB" id="A0A7J8VNX5"/>
<evidence type="ECO:0000259" key="6">
    <source>
        <dbReference type="PROSITE" id="PS50066"/>
    </source>
</evidence>
<dbReference type="InterPro" id="IPR002100">
    <property type="entry name" value="TF_MADSbox"/>
</dbReference>
<dbReference type="PRINTS" id="PR00404">
    <property type="entry name" value="MADSDOMAIN"/>
</dbReference>
<dbReference type="InterPro" id="IPR036879">
    <property type="entry name" value="TF_MADSbox_sf"/>
</dbReference>
<keyword evidence="2" id="KW-0805">Transcription regulation</keyword>
<keyword evidence="3" id="KW-0238">DNA-binding</keyword>
<dbReference type="Proteomes" id="UP000593573">
    <property type="component" value="Unassembled WGS sequence"/>
</dbReference>
<dbReference type="Gene3D" id="3.40.1810.10">
    <property type="entry name" value="Transcription factor, MADS-box"/>
    <property type="match status" value="1"/>
</dbReference>
<dbReference type="GO" id="GO:0005634">
    <property type="term" value="C:nucleus"/>
    <property type="evidence" value="ECO:0007669"/>
    <property type="project" value="UniProtKB-SubCell"/>
</dbReference>
<sequence length="75" mass="8398">MASLGKKTRGKRKIEIKIIENKDDRLISFSKQCTGIYKKISELSTLCGGEIHFIIFSPTGKPYSFGYPSVKTIAK</sequence>
<evidence type="ECO:0000313" key="7">
    <source>
        <dbReference type="EMBL" id="MBA0664511.1"/>
    </source>
</evidence>
<keyword evidence="5" id="KW-0539">Nucleus</keyword>
<dbReference type="PROSITE" id="PS50066">
    <property type="entry name" value="MADS_BOX_2"/>
    <property type="match status" value="1"/>
</dbReference>
<dbReference type="GO" id="GO:0000978">
    <property type="term" value="F:RNA polymerase II cis-regulatory region sequence-specific DNA binding"/>
    <property type="evidence" value="ECO:0007669"/>
    <property type="project" value="TreeGrafter"/>
</dbReference>
<keyword evidence="4" id="KW-0804">Transcription</keyword>
<dbReference type="SUPFAM" id="SSF55455">
    <property type="entry name" value="SRF-like"/>
    <property type="match status" value="1"/>
</dbReference>
<comment type="caution">
    <text evidence="7">The sequence shown here is derived from an EMBL/GenBank/DDBJ whole genome shotgun (WGS) entry which is preliminary data.</text>
</comment>
<protein>
    <recommendedName>
        <fullName evidence="6">MADS-box domain-containing protein</fullName>
    </recommendedName>
</protein>
<evidence type="ECO:0000256" key="5">
    <source>
        <dbReference type="ARBA" id="ARBA00023242"/>
    </source>
</evidence>
<evidence type="ECO:0000256" key="4">
    <source>
        <dbReference type="ARBA" id="ARBA00023163"/>
    </source>
</evidence>
<evidence type="ECO:0000256" key="1">
    <source>
        <dbReference type="ARBA" id="ARBA00004123"/>
    </source>
</evidence>
<proteinExistence type="predicted"/>
<accession>A0A7J8VNX5</accession>
<reference evidence="7 8" key="1">
    <citation type="journal article" date="2019" name="Genome Biol. Evol.">
        <title>Insights into the evolution of the New World diploid cottons (Gossypium, subgenus Houzingenia) based on genome sequencing.</title>
        <authorList>
            <person name="Grover C.E."/>
            <person name="Arick M.A. 2nd"/>
            <person name="Thrash A."/>
            <person name="Conover J.L."/>
            <person name="Sanders W.S."/>
            <person name="Peterson D.G."/>
            <person name="Frelichowski J.E."/>
            <person name="Scheffler J.A."/>
            <person name="Scheffler B.E."/>
            <person name="Wendel J.F."/>
        </authorList>
    </citation>
    <scope>NUCLEOTIDE SEQUENCE [LARGE SCALE GENOMIC DNA]</scope>
    <source>
        <strain evidence="7">57</strain>
        <tissue evidence="7">Leaf</tissue>
    </source>
</reference>
<evidence type="ECO:0000313" key="8">
    <source>
        <dbReference type="Proteomes" id="UP000593573"/>
    </source>
</evidence>
<name>A0A7J8VNX5_9ROSI</name>
<evidence type="ECO:0000256" key="2">
    <source>
        <dbReference type="ARBA" id="ARBA00023015"/>
    </source>
</evidence>
<dbReference type="PANTHER" id="PTHR11945:SF725">
    <property type="entry name" value="AGAMOUS-LIKE 58-RELATED"/>
    <property type="match status" value="1"/>
</dbReference>
<dbReference type="SMART" id="SM00432">
    <property type="entry name" value="MADS"/>
    <property type="match status" value="1"/>
</dbReference>
<dbReference type="Pfam" id="PF00319">
    <property type="entry name" value="SRF-TF"/>
    <property type="match status" value="1"/>
</dbReference>
<comment type="subcellular location">
    <subcellularLocation>
        <location evidence="1">Nucleus</location>
    </subcellularLocation>
</comment>